<dbReference type="Proteomes" id="UP000250700">
    <property type="component" value="Unassembled WGS sequence"/>
</dbReference>
<organism evidence="2 3">
    <name type="scientific">Salmonella enterica I</name>
    <dbReference type="NCBI Taxonomy" id="59201"/>
    <lineage>
        <taxon>Bacteria</taxon>
        <taxon>Pseudomonadati</taxon>
        <taxon>Pseudomonadota</taxon>
        <taxon>Gammaproteobacteria</taxon>
        <taxon>Enterobacterales</taxon>
        <taxon>Enterobacteriaceae</taxon>
        <taxon>Salmonella</taxon>
    </lineage>
</organism>
<protein>
    <submittedName>
        <fullName evidence="2">Uncharacterized protein</fullName>
    </submittedName>
</protein>
<comment type="caution">
    <text evidence="2">The sequence shown here is derived from an EMBL/GenBank/DDBJ whole genome shotgun (WGS) entry which is preliminary data.</text>
</comment>
<feature type="region of interest" description="Disordered" evidence="1">
    <location>
        <begin position="1"/>
        <end position="44"/>
    </location>
</feature>
<proteinExistence type="predicted"/>
<dbReference type="InterPro" id="IPR018880">
    <property type="entry name" value="Phage_P4_Ash"/>
</dbReference>
<accession>A0A315FS34</accession>
<evidence type="ECO:0000313" key="3">
    <source>
        <dbReference type="Proteomes" id="UP000250700"/>
    </source>
</evidence>
<dbReference type="EMBL" id="QARU01000049">
    <property type="protein sequence ID" value="PUF70497.1"/>
    <property type="molecule type" value="Genomic_DNA"/>
</dbReference>
<name>A0A315FS34_SALET</name>
<gene>
    <name evidence="2" type="ORF">DAX91_27705</name>
</gene>
<dbReference type="AlphaFoldDB" id="A0A315FS34"/>
<dbReference type="Pfam" id="PF10554">
    <property type="entry name" value="Phage_ASH"/>
    <property type="match status" value="1"/>
</dbReference>
<feature type="compositionally biased region" description="Basic residues" evidence="1">
    <location>
        <begin position="22"/>
        <end position="41"/>
    </location>
</feature>
<dbReference type="RefSeq" id="WP_077983289.1">
    <property type="nucleotide sequence ID" value="NZ_QAQA01000053.1"/>
</dbReference>
<sequence>MATTPTKKHPKSAIRQLSYDCRRKRRCSRKKRSKKSLRRSRITGYSQSVAANSATRIGVLHTEPVPKHAPKACFLLPDVPQSMVGRAGASSEAPGFSDSAGYANPVRSATSEIGVSGGSEKTTETEAAIMATTPTKKHPKSAIRHKDAIPQLSHDCRRKIKRVKEFSFWLHLNYIGTTPMVAPHFIYAFSYIHDDIKDVDNELIALGLFDEATGKKRRK</sequence>
<feature type="compositionally biased region" description="Basic residues" evidence="1">
    <location>
        <begin position="1"/>
        <end position="12"/>
    </location>
</feature>
<evidence type="ECO:0000256" key="1">
    <source>
        <dbReference type="SAM" id="MobiDB-lite"/>
    </source>
</evidence>
<reference evidence="2 3" key="1">
    <citation type="submission" date="2018-04" db="EMBL/GenBank/DDBJ databases">
        <title>Whole genome sequencing of Salmonella enterica.</title>
        <authorList>
            <person name="Bell R."/>
        </authorList>
    </citation>
    <scope>NUCLEOTIDE SEQUENCE [LARGE SCALE GENOMIC DNA]</scope>
    <source>
        <strain evidence="2 3">CFSAN058603</strain>
    </source>
</reference>
<evidence type="ECO:0000313" key="2">
    <source>
        <dbReference type="EMBL" id="PUF70497.1"/>
    </source>
</evidence>